<dbReference type="FunFam" id="3.30.160.60:FF:000671">
    <property type="entry name" value="Zinc finger protein 26"/>
    <property type="match status" value="1"/>
</dbReference>
<dbReference type="GO" id="GO:0000978">
    <property type="term" value="F:RNA polymerase II cis-regulatory region sequence-specific DNA binding"/>
    <property type="evidence" value="ECO:0007669"/>
    <property type="project" value="TreeGrafter"/>
</dbReference>
<evidence type="ECO:0000259" key="13">
    <source>
        <dbReference type="PROSITE" id="PS50157"/>
    </source>
</evidence>
<keyword evidence="5 11" id="KW-0863">Zinc-finger</keyword>
<evidence type="ECO:0000256" key="12">
    <source>
        <dbReference type="SAM" id="MobiDB-lite"/>
    </source>
</evidence>
<reference evidence="14 15" key="1">
    <citation type="submission" date="2024-01" db="EMBL/GenBank/DDBJ databases">
        <authorList>
            <person name="Alioto T."/>
            <person name="Alioto T."/>
            <person name="Gomez Garrido J."/>
        </authorList>
    </citation>
    <scope>NUCLEOTIDE SEQUENCE [LARGE SCALE GENOMIC DNA]</scope>
</reference>
<dbReference type="FunFam" id="3.30.160.60:FF:000774">
    <property type="entry name" value="Zinc finger protein"/>
    <property type="match status" value="1"/>
</dbReference>
<feature type="domain" description="C2H2-type" evidence="13">
    <location>
        <begin position="471"/>
        <end position="498"/>
    </location>
</feature>
<dbReference type="PROSITE" id="PS00028">
    <property type="entry name" value="ZINC_FINGER_C2H2_1"/>
    <property type="match status" value="9"/>
</dbReference>
<dbReference type="Gene3D" id="3.30.160.60">
    <property type="entry name" value="Classic Zinc Finger"/>
    <property type="match status" value="9"/>
</dbReference>
<feature type="domain" description="C2H2-type" evidence="13">
    <location>
        <begin position="499"/>
        <end position="526"/>
    </location>
</feature>
<evidence type="ECO:0000256" key="10">
    <source>
        <dbReference type="ARBA" id="ARBA00023242"/>
    </source>
</evidence>
<dbReference type="GO" id="GO:0005654">
    <property type="term" value="C:nucleoplasm"/>
    <property type="evidence" value="ECO:0007669"/>
    <property type="project" value="TreeGrafter"/>
</dbReference>
<evidence type="ECO:0000256" key="9">
    <source>
        <dbReference type="ARBA" id="ARBA00023163"/>
    </source>
</evidence>
<dbReference type="Pfam" id="PF00096">
    <property type="entry name" value="zf-C2H2"/>
    <property type="match status" value="7"/>
</dbReference>
<dbReference type="FunFam" id="3.30.160.60:FF:000690">
    <property type="entry name" value="Zinc finger protein 354C"/>
    <property type="match status" value="2"/>
</dbReference>
<dbReference type="InterPro" id="IPR036236">
    <property type="entry name" value="Znf_C2H2_sf"/>
</dbReference>
<dbReference type="PROSITE" id="PS50157">
    <property type="entry name" value="ZINC_FINGER_C2H2_2"/>
    <property type="match status" value="9"/>
</dbReference>
<feature type="compositionally biased region" description="Polar residues" evidence="12">
    <location>
        <begin position="225"/>
        <end position="257"/>
    </location>
</feature>
<evidence type="ECO:0000256" key="4">
    <source>
        <dbReference type="ARBA" id="ARBA00022737"/>
    </source>
</evidence>
<evidence type="ECO:0000313" key="14">
    <source>
        <dbReference type="EMBL" id="CAK6970738.1"/>
    </source>
</evidence>
<keyword evidence="6" id="KW-0862">Zinc</keyword>
<dbReference type="InterPro" id="IPR029400">
    <property type="entry name" value="TINF2_N"/>
</dbReference>
<dbReference type="CDD" id="cd11657">
    <property type="entry name" value="TIN2_N"/>
    <property type="match status" value="1"/>
</dbReference>
<dbReference type="PANTHER" id="PTHR24399">
    <property type="entry name" value="ZINC FINGER AND BTB DOMAIN-CONTAINING"/>
    <property type="match status" value="1"/>
</dbReference>
<dbReference type="InterPro" id="IPR013087">
    <property type="entry name" value="Znf_C2H2_type"/>
</dbReference>
<evidence type="ECO:0000256" key="1">
    <source>
        <dbReference type="ARBA" id="ARBA00004123"/>
    </source>
</evidence>
<comment type="similarity">
    <text evidence="2">Belongs to the krueppel C2H2-type zinc-finger protein family.</text>
</comment>
<feature type="domain" description="C2H2-type" evidence="13">
    <location>
        <begin position="527"/>
        <end position="554"/>
    </location>
</feature>
<evidence type="ECO:0000256" key="2">
    <source>
        <dbReference type="ARBA" id="ARBA00006991"/>
    </source>
</evidence>
<dbReference type="GO" id="GO:0001227">
    <property type="term" value="F:DNA-binding transcription repressor activity, RNA polymerase II-specific"/>
    <property type="evidence" value="ECO:0007669"/>
    <property type="project" value="TreeGrafter"/>
</dbReference>
<feature type="domain" description="C2H2-type" evidence="13">
    <location>
        <begin position="555"/>
        <end position="580"/>
    </location>
</feature>
<protein>
    <submittedName>
        <fullName evidence="14">Zinc finger and BTB domain-containing protein 40-like</fullName>
    </submittedName>
</protein>
<keyword evidence="3" id="KW-0479">Metal-binding</keyword>
<evidence type="ECO:0000256" key="5">
    <source>
        <dbReference type="ARBA" id="ARBA00022771"/>
    </source>
</evidence>
<dbReference type="GO" id="GO:0001817">
    <property type="term" value="P:regulation of cytokine production"/>
    <property type="evidence" value="ECO:0007669"/>
    <property type="project" value="TreeGrafter"/>
</dbReference>
<dbReference type="FunFam" id="3.30.160.60:FF:000202">
    <property type="entry name" value="Zinc finger protein 574"/>
    <property type="match status" value="1"/>
</dbReference>
<sequence length="580" mass="66544">MSAWMWQVALERNCEQYGKLAEFIMLMTEMVPELMNNKQSIQLILGLRSRIILEFLKNGDPIDCDTIQEHLNIFQKSTTNCDEEEDQDGEVEISKSAFVELVQMLLNDKHEKDKFFKEVFPALYGAHFDTVLQILLWEFLYRLEEFFTIPSFSKVSSIFGLYSFDFQFEQFVSDHEDLKKIVQHQKQRQKLTQSEFSFMSDTILSTLASQQTSVASEDSIDGMIDNSSNGETDNTSCEVNPHSQPQECELSPLTSSPCPEEGGVTSDSAGEASFQQPRCSESSMEGVKEHLDLSRNKEPSEDGMIKFSTESKADVSPPFREDSIRSNENACQDCGRTFTSSSLLKNHRYVHSSERPFKCTQCKKTYKRPKDLHRHVLIHSSSGVPAFACTLCEKKFMSHSTLAKHKRRHNGEKQFVCTHCDKRFWTNSDLKSHMFIHTGERPYACTLCDKKFTQPYVLTVHLRMHKKERPYLCSTCGMSFCSSGALGVHSRKHTGERPHQCETCGKRFFIAAQLTIHQRYHTGERPYTCSRCSKSFHSSSGLKDHMRTHTGEKPHQCLTCHKTFSLKSTMKVHLKVHRTV</sequence>
<feature type="compositionally biased region" description="Polar residues" evidence="12">
    <location>
        <begin position="265"/>
        <end position="283"/>
    </location>
</feature>
<keyword evidence="10" id="KW-0539">Nucleus</keyword>
<keyword evidence="4" id="KW-0677">Repeat</keyword>
<evidence type="ECO:0000256" key="7">
    <source>
        <dbReference type="ARBA" id="ARBA00023015"/>
    </source>
</evidence>
<evidence type="ECO:0000256" key="8">
    <source>
        <dbReference type="ARBA" id="ARBA00023125"/>
    </source>
</evidence>
<dbReference type="SMART" id="SM00355">
    <property type="entry name" value="ZnF_C2H2"/>
    <property type="match status" value="9"/>
</dbReference>
<accession>A0AAV1PGJ5</accession>
<name>A0AAV1PGJ5_SCOSC</name>
<keyword evidence="8" id="KW-0238">DNA-binding</keyword>
<feature type="domain" description="C2H2-type" evidence="13">
    <location>
        <begin position="357"/>
        <end position="384"/>
    </location>
</feature>
<dbReference type="FunFam" id="3.30.160.60:FF:001370">
    <property type="entry name" value="Zinc finger protein"/>
    <property type="match status" value="1"/>
</dbReference>
<dbReference type="FunFam" id="3.30.160.60:FF:000100">
    <property type="entry name" value="Zinc finger 45-like"/>
    <property type="match status" value="1"/>
</dbReference>
<evidence type="ECO:0000256" key="6">
    <source>
        <dbReference type="ARBA" id="ARBA00022833"/>
    </source>
</evidence>
<feature type="domain" description="C2H2-type" evidence="13">
    <location>
        <begin position="443"/>
        <end position="470"/>
    </location>
</feature>
<dbReference type="AlphaFoldDB" id="A0AAV1PGJ5"/>
<feature type="domain" description="C2H2-type" evidence="13">
    <location>
        <begin position="387"/>
        <end position="414"/>
    </location>
</feature>
<feature type="domain" description="C2H2-type" evidence="13">
    <location>
        <begin position="329"/>
        <end position="356"/>
    </location>
</feature>
<dbReference type="Proteomes" id="UP001314229">
    <property type="component" value="Unassembled WGS sequence"/>
</dbReference>
<dbReference type="PANTHER" id="PTHR24399:SF23">
    <property type="entry name" value="C2H2-TYPE DOMAIN-CONTAINING PROTEIN"/>
    <property type="match status" value="1"/>
</dbReference>
<dbReference type="Pfam" id="PF14973">
    <property type="entry name" value="TINF2_N"/>
    <property type="match status" value="1"/>
</dbReference>
<dbReference type="GO" id="GO:0002682">
    <property type="term" value="P:regulation of immune system process"/>
    <property type="evidence" value="ECO:0007669"/>
    <property type="project" value="TreeGrafter"/>
</dbReference>
<evidence type="ECO:0000256" key="11">
    <source>
        <dbReference type="PROSITE-ProRule" id="PRU00042"/>
    </source>
</evidence>
<organism evidence="14 15">
    <name type="scientific">Scomber scombrus</name>
    <name type="common">Atlantic mackerel</name>
    <name type="synonym">Scomber vernalis</name>
    <dbReference type="NCBI Taxonomy" id="13677"/>
    <lineage>
        <taxon>Eukaryota</taxon>
        <taxon>Metazoa</taxon>
        <taxon>Chordata</taxon>
        <taxon>Craniata</taxon>
        <taxon>Vertebrata</taxon>
        <taxon>Euteleostomi</taxon>
        <taxon>Actinopterygii</taxon>
        <taxon>Neopterygii</taxon>
        <taxon>Teleostei</taxon>
        <taxon>Neoteleostei</taxon>
        <taxon>Acanthomorphata</taxon>
        <taxon>Pelagiaria</taxon>
        <taxon>Scombriformes</taxon>
        <taxon>Scombridae</taxon>
        <taxon>Scomber</taxon>
    </lineage>
</organism>
<keyword evidence="9" id="KW-0804">Transcription</keyword>
<keyword evidence="15" id="KW-1185">Reference proteome</keyword>
<evidence type="ECO:0000313" key="15">
    <source>
        <dbReference type="Proteomes" id="UP001314229"/>
    </source>
</evidence>
<evidence type="ECO:0000256" key="3">
    <source>
        <dbReference type="ARBA" id="ARBA00022723"/>
    </source>
</evidence>
<feature type="domain" description="C2H2-type" evidence="13">
    <location>
        <begin position="415"/>
        <end position="442"/>
    </location>
</feature>
<proteinExistence type="inferred from homology"/>
<dbReference type="SUPFAM" id="SSF57667">
    <property type="entry name" value="beta-beta-alpha zinc fingers"/>
    <property type="match status" value="5"/>
</dbReference>
<feature type="region of interest" description="Disordered" evidence="12">
    <location>
        <begin position="214"/>
        <end position="286"/>
    </location>
</feature>
<keyword evidence="7" id="KW-0805">Transcription regulation</keyword>
<dbReference type="EMBL" id="CAWUFR010000163">
    <property type="protein sequence ID" value="CAK6970738.1"/>
    <property type="molecule type" value="Genomic_DNA"/>
</dbReference>
<gene>
    <name evidence="14" type="ORF">FSCOSCO3_A020249</name>
</gene>
<comment type="subcellular location">
    <subcellularLocation>
        <location evidence="1">Nucleus</location>
    </subcellularLocation>
</comment>
<dbReference type="GO" id="GO:0008270">
    <property type="term" value="F:zinc ion binding"/>
    <property type="evidence" value="ECO:0007669"/>
    <property type="project" value="UniProtKB-KW"/>
</dbReference>
<comment type="caution">
    <text evidence="14">The sequence shown here is derived from an EMBL/GenBank/DDBJ whole genome shotgun (WGS) entry which is preliminary data.</text>
</comment>